<feature type="compositionally biased region" description="Acidic residues" evidence="3">
    <location>
        <begin position="90"/>
        <end position="123"/>
    </location>
</feature>
<reference evidence="5 6" key="1">
    <citation type="submission" date="2021-01" db="EMBL/GenBank/DDBJ databases">
        <title>Cercospora kikuchii MAFF 305040 whole genome shotgun sequence.</title>
        <authorList>
            <person name="Kashiwa T."/>
            <person name="Suzuki T."/>
        </authorList>
    </citation>
    <scope>NUCLEOTIDE SEQUENCE [LARGE SCALE GENOMIC DNA]</scope>
    <source>
        <strain evidence="5 6">MAFF 305040</strain>
    </source>
</reference>
<feature type="region of interest" description="Disordered" evidence="3">
    <location>
        <begin position="50"/>
        <end position="128"/>
    </location>
</feature>
<dbReference type="SUPFAM" id="SSF101751">
    <property type="entry name" value="Hydrophobin II, HfbII"/>
    <property type="match status" value="1"/>
</dbReference>
<dbReference type="PANTHER" id="PTHR42341:SF1">
    <property type="entry name" value="HYDROPHOBIN"/>
    <property type="match status" value="1"/>
</dbReference>
<protein>
    <recommendedName>
        <fullName evidence="7">Hydrophobin</fullName>
    </recommendedName>
</protein>
<gene>
    <name evidence="5" type="ORF">CKM354_001295600</name>
</gene>
<keyword evidence="6" id="KW-1185">Reference proteome</keyword>
<comment type="caution">
    <text evidence="5">The sequence shown here is derived from an EMBL/GenBank/DDBJ whole genome shotgun (WGS) entry which is preliminary data.</text>
</comment>
<keyword evidence="2" id="KW-1015">Disulfide bond</keyword>
<feature type="signal peptide" evidence="4">
    <location>
        <begin position="1"/>
        <end position="19"/>
    </location>
</feature>
<dbReference type="Gene3D" id="3.20.120.10">
    <property type="entry name" value="Hydrophobin"/>
    <property type="match status" value="1"/>
</dbReference>
<dbReference type="CDD" id="cd23508">
    <property type="entry name" value="hydrophobin_II"/>
    <property type="match status" value="1"/>
</dbReference>
<dbReference type="InterPro" id="IPR010636">
    <property type="entry name" value="Class_II_hydrophobin"/>
</dbReference>
<dbReference type="InterPro" id="IPR036686">
    <property type="entry name" value="Class_II_Hydrophobin_sf"/>
</dbReference>
<evidence type="ECO:0000256" key="2">
    <source>
        <dbReference type="ARBA" id="ARBA00023157"/>
    </source>
</evidence>
<name>A0A9P3FMZ8_9PEZI</name>
<sequence>MQFLLLAIASMAIATPVVQKREAEAEANTGLAARQFEAYGGYYPQGQGPNIYNGNGNGNSGDGNGNSGSGNGNSGNNSGNGNGNNGNVGGDDDNNNNNDDETVGGDDDNVGGDDGDNGGDDNTDPVNPCGDALYSNPQCCGTGVLDLLDLDCDNTPFSIASRADFIDQCSNIGQQARCCVLPVLGQALLCQDPLV</sequence>
<evidence type="ECO:0008006" key="7">
    <source>
        <dbReference type="Google" id="ProtNLM"/>
    </source>
</evidence>
<dbReference type="Pfam" id="PF06766">
    <property type="entry name" value="Hydrophobin_2"/>
    <property type="match status" value="1"/>
</dbReference>
<dbReference type="AlphaFoldDB" id="A0A9P3FMZ8"/>
<evidence type="ECO:0000256" key="3">
    <source>
        <dbReference type="SAM" id="MobiDB-lite"/>
    </source>
</evidence>
<evidence type="ECO:0000313" key="5">
    <source>
        <dbReference type="EMBL" id="GIZ49940.1"/>
    </source>
</evidence>
<dbReference type="GO" id="GO:0005576">
    <property type="term" value="C:extracellular region"/>
    <property type="evidence" value="ECO:0007669"/>
    <property type="project" value="InterPro"/>
</dbReference>
<dbReference type="PANTHER" id="PTHR42341">
    <property type="entry name" value="HYDROPHOBIN"/>
    <property type="match status" value="1"/>
</dbReference>
<feature type="chain" id="PRO_5040147722" description="Hydrophobin" evidence="4">
    <location>
        <begin position="20"/>
        <end position="195"/>
    </location>
</feature>
<evidence type="ECO:0000313" key="6">
    <source>
        <dbReference type="Proteomes" id="UP000825890"/>
    </source>
</evidence>
<evidence type="ECO:0000256" key="1">
    <source>
        <dbReference type="ARBA" id="ARBA00009576"/>
    </source>
</evidence>
<dbReference type="OrthoDB" id="4500971at2759"/>
<dbReference type="EMBL" id="BOLY01000009">
    <property type="protein sequence ID" value="GIZ49940.1"/>
    <property type="molecule type" value="Genomic_DNA"/>
</dbReference>
<dbReference type="RefSeq" id="XP_044664427.1">
    <property type="nucleotide sequence ID" value="XM_044808492.1"/>
</dbReference>
<comment type="similarity">
    <text evidence="1">Belongs to the cerato-ulmin hydrophobin family.</text>
</comment>
<dbReference type="Proteomes" id="UP000825890">
    <property type="component" value="Unassembled WGS sequence"/>
</dbReference>
<accession>A0A9P3FMZ8</accession>
<keyword evidence="4" id="KW-0732">Signal</keyword>
<evidence type="ECO:0000256" key="4">
    <source>
        <dbReference type="SAM" id="SignalP"/>
    </source>
</evidence>
<feature type="compositionally biased region" description="Gly residues" evidence="3">
    <location>
        <begin position="55"/>
        <end position="89"/>
    </location>
</feature>
<organism evidence="5 6">
    <name type="scientific">Cercospora kikuchii</name>
    <dbReference type="NCBI Taxonomy" id="84275"/>
    <lineage>
        <taxon>Eukaryota</taxon>
        <taxon>Fungi</taxon>
        <taxon>Dikarya</taxon>
        <taxon>Ascomycota</taxon>
        <taxon>Pezizomycotina</taxon>
        <taxon>Dothideomycetes</taxon>
        <taxon>Dothideomycetidae</taxon>
        <taxon>Mycosphaerellales</taxon>
        <taxon>Mycosphaerellaceae</taxon>
        <taxon>Cercospora</taxon>
    </lineage>
</organism>
<dbReference type="GeneID" id="68298531"/>
<proteinExistence type="inferred from homology"/>